<name>A0A6G0U010_APHGL</name>
<sequence>MPRRAAVRGKTAVHWWSNEIAELRKAAIAARRRYQRWTQITVELARRSDLKRAIRKAQEESWKKLCLSVDNDPWGVPYRVVTKRLGRRAPAFDRDTAANVARGLFPSPPPTDWDNIPLVNEELAVLADISDVTPLVPLVTTYEVERVVARLPTGKAPGPDRVPNEIIRLAFKRFPEEFVDCYNACLTGVNPTLEDIAGWMSSNGLQLAPEKSECVVLTNKKAYRAPNLSLQGCQVPVKKVIRYLGVRLDTRLSFVDHIGSAAAGAKKAAAALGRLMPNVGGPSQAKRSLLMSVVHSRLLYGAAVWSESALKTQKNKNMLLQAQRCAAFKVARCYRTVSDMASLVLARMPPAFLQADNRRNVVAAKTTGAVLLKRETTARMISSWQEVWDSTSKAAWTRRLIPDLSRWYRGPRAISFHMAQALTGHGCFQQYLWARSRAHTPACFHCPAEVDDVEHTLFICMFWNAERRELVESLRQQARPEDVMDLLCEPVVSELPVDPQQRMRILETARKRKVLFMKMVEDIIGRKEEWERARQRFVAEA</sequence>
<organism evidence="1 2">
    <name type="scientific">Aphis glycines</name>
    <name type="common">Soybean aphid</name>
    <dbReference type="NCBI Taxonomy" id="307491"/>
    <lineage>
        <taxon>Eukaryota</taxon>
        <taxon>Metazoa</taxon>
        <taxon>Ecdysozoa</taxon>
        <taxon>Arthropoda</taxon>
        <taxon>Hexapoda</taxon>
        <taxon>Insecta</taxon>
        <taxon>Pterygota</taxon>
        <taxon>Neoptera</taxon>
        <taxon>Paraneoptera</taxon>
        <taxon>Hemiptera</taxon>
        <taxon>Sternorrhyncha</taxon>
        <taxon>Aphidomorpha</taxon>
        <taxon>Aphidoidea</taxon>
        <taxon>Aphididae</taxon>
        <taxon>Aphidini</taxon>
        <taxon>Aphis</taxon>
        <taxon>Aphis</taxon>
    </lineage>
</organism>
<protein>
    <recommendedName>
        <fullName evidence="3">Reverse transcriptase zinc-binding domain-containing protein</fullName>
    </recommendedName>
</protein>
<evidence type="ECO:0000313" key="2">
    <source>
        <dbReference type="Proteomes" id="UP000475862"/>
    </source>
</evidence>
<proteinExistence type="predicted"/>
<dbReference type="PANTHER" id="PTHR33481:SF1">
    <property type="entry name" value="ENDONUCLEASE_EXONUCLEASE_PHOSPHATASE DOMAIN-CONTAINING PROTEIN-RELATED"/>
    <property type="match status" value="1"/>
</dbReference>
<dbReference type="AlphaFoldDB" id="A0A6G0U010"/>
<reference evidence="1 2" key="1">
    <citation type="submission" date="2019-08" db="EMBL/GenBank/DDBJ databases">
        <title>The genome of the soybean aphid Biotype 1, its phylome, world population structure and adaptation to the North American continent.</title>
        <authorList>
            <person name="Giordano R."/>
            <person name="Donthu R.K."/>
            <person name="Hernandez A.G."/>
            <person name="Wright C.L."/>
            <person name="Zimin A.V."/>
        </authorList>
    </citation>
    <scope>NUCLEOTIDE SEQUENCE [LARGE SCALE GENOMIC DNA]</scope>
    <source>
        <tissue evidence="1">Whole aphids</tissue>
    </source>
</reference>
<dbReference type="PANTHER" id="PTHR33481">
    <property type="entry name" value="REVERSE TRANSCRIPTASE"/>
    <property type="match status" value="1"/>
</dbReference>
<evidence type="ECO:0008006" key="3">
    <source>
        <dbReference type="Google" id="ProtNLM"/>
    </source>
</evidence>
<dbReference type="EMBL" id="VYZN01000011">
    <property type="protein sequence ID" value="KAE9542273.1"/>
    <property type="molecule type" value="Genomic_DNA"/>
</dbReference>
<evidence type="ECO:0000313" key="1">
    <source>
        <dbReference type="EMBL" id="KAE9542273.1"/>
    </source>
</evidence>
<gene>
    <name evidence="1" type="ORF">AGLY_003400</name>
</gene>
<keyword evidence="2" id="KW-1185">Reference proteome</keyword>
<dbReference type="OrthoDB" id="6621793at2759"/>
<dbReference type="Proteomes" id="UP000475862">
    <property type="component" value="Unassembled WGS sequence"/>
</dbReference>
<comment type="caution">
    <text evidence="1">The sequence shown here is derived from an EMBL/GenBank/DDBJ whole genome shotgun (WGS) entry which is preliminary data.</text>
</comment>
<accession>A0A6G0U010</accession>